<dbReference type="InterPro" id="IPR052207">
    <property type="entry name" value="Max-like/E-box_TFs"/>
</dbReference>
<sequence length="334" mass="37859">MLTSARGPGRRPSAISCYSVSLGSGGCRALLMAADVFMCSPRRPCNRGRPVPEDDDDSDTDEPSPPPVSDAATQARAHASTTPPPARAGPGRDEPLRSQQIIHSGHFMVSSPHWEHPPKKGYDFDRINKQTCQTYGFSKTSSCHLPIDTSLTKLFEYMTLAYSGKLVSPKWKNFKGLKLQWRDKIRLNNAIWRACYMQYLEKGKNPVCHFVMPLEGSVDVDEHCRPEAITTEGNRIEIVIREYHKWRTYFKKRLQQHKDEDISSLAQDYDMLYWHKHRDGWKTPVPMEEDPLLDTDMLMSEFIDTLFSTLSSHQPVAWLAQSPGNNTSGKCSQG</sequence>
<keyword evidence="4" id="KW-0804">Transcription</keyword>
<keyword evidence="5" id="KW-0539">Nucleus</keyword>
<evidence type="ECO:0000256" key="5">
    <source>
        <dbReference type="ARBA" id="ARBA00023242"/>
    </source>
</evidence>
<dbReference type="PANTHER" id="PTHR15741">
    <property type="entry name" value="BASIC HELIX-LOOP-HELIX ZIP TRANSCRIPTION FACTOR"/>
    <property type="match status" value="1"/>
</dbReference>
<dbReference type="EMBL" id="JASSZA010000015">
    <property type="protein sequence ID" value="KAK2092922.1"/>
    <property type="molecule type" value="Genomic_DNA"/>
</dbReference>
<feature type="region of interest" description="Disordered" evidence="6">
    <location>
        <begin position="42"/>
        <end position="96"/>
    </location>
</feature>
<dbReference type="Proteomes" id="UP001266305">
    <property type="component" value="Unassembled WGS sequence"/>
</dbReference>
<comment type="caution">
    <text evidence="7">The sequence shown here is derived from an EMBL/GenBank/DDBJ whole genome shotgun (WGS) entry which is preliminary data.</text>
</comment>
<name>A0ABQ9U783_SAGOE</name>
<gene>
    <name evidence="7" type="ORF">P7K49_029451</name>
</gene>
<evidence type="ECO:0000313" key="7">
    <source>
        <dbReference type="EMBL" id="KAK2092922.1"/>
    </source>
</evidence>
<evidence type="ECO:0000256" key="2">
    <source>
        <dbReference type="ARBA" id="ARBA00023015"/>
    </source>
</evidence>
<accession>A0ABQ9U783</accession>
<feature type="compositionally biased region" description="Acidic residues" evidence="6">
    <location>
        <begin position="53"/>
        <end position="62"/>
    </location>
</feature>
<dbReference type="PANTHER" id="PTHR15741:SF23">
    <property type="entry name" value="MLX-INTERACTING PROTEIN"/>
    <property type="match status" value="1"/>
</dbReference>
<evidence type="ECO:0000256" key="6">
    <source>
        <dbReference type="SAM" id="MobiDB-lite"/>
    </source>
</evidence>
<comment type="subcellular location">
    <subcellularLocation>
        <location evidence="1">Nucleus</location>
    </subcellularLocation>
</comment>
<evidence type="ECO:0000256" key="4">
    <source>
        <dbReference type="ARBA" id="ARBA00023163"/>
    </source>
</evidence>
<evidence type="ECO:0000313" key="8">
    <source>
        <dbReference type="Proteomes" id="UP001266305"/>
    </source>
</evidence>
<organism evidence="7 8">
    <name type="scientific">Saguinus oedipus</name>
    <name type="common">Cotton-top tamarin</name>
    <name type="synonym">Oedipomidas oedipus</name>
    <dbReference type="NCBI Taxonomy" id="9490"/>
    <lineage>
        <taxon>Eukaryota</taxon>
        <taxon>Metazoa</taxon>
        <taxon>Chordata</taxon>
        <taxon>Craniata</taxon>
        <taxon>Vertebrata</taxon>
        <taxon>Euteleostomi</taxon>
        <taxon>Mammalia</taxon>
        <taxon>Eutheria</taxon>
        <taxon>Euarchontoglires</taxon>
        <taxon>Primates</taxon>
        <taxon>Haplorrhini</taxon>
        <taxon>Platyrrhini</taxon>
        <taxon>Cebidae</taxon>
        <taxon>Callitrichinae</taxon>
        <taxon>Saguinus</taxon>
    </lineage>
</organism>
<evidence type="ECO:0000256" key="1">
    <source>
        <dbReference type="ARBA" id="ARBA00004123"/>
    </source>
</evidence>
<evidence type="ECO:0000256" key="3">
    <source>
        <dbReference type="ARBA" id="ARBA00023125"/>
    </source>
</evidence>
<keyword evidence="8" id="KW-1185">Reference proteome</keyword>
<protein>
    <recommendedName>
        <fullName evidence="9">MLX interacting protein like</fullName>
    </recommendedName>
</protein>
<dbReference type="PROSITE" id="PS51257">
    <property type="entry name" value="PROKAR_LIPOPROTEIN"/>
    <property type="match status" value="1"/>
</dbReference>
<reference evidence="7 8" key="1">
    <citation type="submission" date="2023-05" db="EMBL/GenBank/DDBJ databases">
        <title>B98-5 Cell Line De Novo Hybrid Assembly: An Optical Mapping Approach.</title>
        <authorList>
            <person name="Kananen K."/>
            <person name="Auerbach J.A."/>
            <person name="Kautto E."/>
            <person name="Blachly J.S."/>
        </authorList>
    </citation>
    <scope>NUCLEOTIDE SEQUENCE [LARGE SCALE GENOMIC DNA]</scope>
    <source>
        <strain evidence="7">B95-8</strain>
        <tissue evidence="7">Cell line</tissue>
    </source>
</reference>
<proteinExistence type="predicted"/>
<keyword evidence="2" id="KW-0805">Transcription regulation</keyword>
<keyword evidence="3" id="KW-0238">DNA-binding</keyword>
<evidence type="ECO:0008006" key="9">
    <source>
        <dbReference type="Google" id="ProtNLM"/>
    </source>
</evidence>